<protein>
    <submittedName>
        <fullName evidence="3">Glutathione S-transferase family protein</fullName>
    </submittedName>
</protein>
<evidence type="ECO:0000259" key="1">
    <source>
        <dbReference type="PROSITE" id="PS50404"/>
    </source>
</evidence>
<dbReference type="GO" id="GO:0006749">
    <property type="term" value="P:glutathione metabolic process"/>
    <property type="evidence" value="ECO:0007669"/>
    <property type="project" value="TreeGrafter"/>
</dbReference>
<dbReference type="SFLD" id="SFLDS00019">
    <property type="entry name" value="Glutathione_Transferase_(cytos"/>
    <property type="match status" value="1"/>
</dbReference>
<gene>
    <name evidence="3" type="ORF">EPA99_09825</name>
</gene>
<feature type="domain" description="GST C-terminal" evidence="2">
    <location>
        <begin position="87"/>
        <end position="226"/>
    </location>
</feature>
<dbReference type="SUPFAM" id="SSF47616">
    <property type="entry name" value="GST C-terminal domain-like"/>
    <property type="match status" value="1"/>
</dbReference>
<name>A0A4Q1JX51_9GAMM</name>
<dbReference type="Gene3D" id="1.20.1050.10">
    <property type="match status" value="1"/>
</dbReference>
<dbReference type="Gene3D" id="3.40.30.10">
    <property type="entry name" value="Glutaredoxin"/>
    <property type="match status" value="1"/>
</dbReference>
<reference evidence="3 4" key="1">
    <citation type="submission" date="2019-01" db="EMBL/GenBank/DDBJ databases">
        <title>Pseudoxanthomonas composti sp. nov., isolated from compost.</title>
        <authorList>
            <person name="Yang G."/>
        </authorList>
    </citation>
    <scope>NUCLEOTIDE SEQUENCE [LARGE SCALE GENOMIC DNA]</scope>
    <source>
        <strain evidence="3 4">GSS15</strain>
    </source>
</reference>
<evidence type="ECO:0000313" key="3">
    <source>
        <dbReference type="EMBL" id="RXR06127.1"/>
    </source>
</evidence>
<feature type="domain" description="GST N-terminal" evidence="1">
    <location>
        <begin position="4"/>
        <end position="82"/>
    </location>
</feature>
<dbReference type="PROSITE" id="PS50405">
    <property type="entry name" value="GST_CTER"/>
    <property type="match status" value="1"/>
</dbReference>
<keyword evidence="3" id="KW-0808">Transferase</keyword>
<keyword evidence="4" id="KW-1185">Reference proteome</keyword>
<dbReference type="CDD" id="cd00299">
    <property type="entry name" value="GST_C_family"/>
    <property type="match status" value="1"/>
</dbReference>
<dbReference type="GO" id="GO:0004364">
    <property type="term" value="F:glutathione transferase activity"/>
    <property type="evidence" value="ECO:0007669"/>
    <property type="project" value="TreeGrafter"/>
</dbReference>
<dbReference type="PANTHER" id="PTHR42673">
    <property type="entry name" value="MALEYLACETOACETATE ISOMERASE"/>
    <property type="match status" value="1"/>
</dbReference>
<evidence type="ECO:0000313" key="4">
    <source>
        <dbReference type="Proteomes" id="UP000289784"/>
    </source>
</evidence>
<dbReference type="OrthoDB" id="9782992at2"/>
<dbReference type="CDD" id="cd00570">
    <property type="entry name" value="GST_N_family"/>
    <property type="match status" value="1"/>
</dbReference>
<dbReference type="GO" id="GO:0016034">
    <property type="term" value="F:maleylacetoacetate isomerase activity"/>
    <property type="evidence" value="ECO:0007669"/>
    <property type="project" value="TreeGrafter"/>
</dbReference>
<accession>A0A4Q1JX51</accession>
<dbReference type="GO" id="GO:0006559">
    <property type="term" value="P:L-phenylalanine catabolic process"/>
    <property type="evidence" value="ECO:0007669"/>
    <property type="project" value="TreeGrafter"/>
</dbReference>
<sequence>MPAPTYHVIGNYLSPYVRKVLVCLRLKGLDYSIDPIAPFVGNAEFERLSPLRRIPVLIHGDRVINDSTVICQYLEDLHPAPSLYPQDPGDRAQARWLEEYADTRLGEVIVWGMFFQRGLKRILFKEDTDQARYEHARDVALPACLDWLEPQVPAQGYLFGDQLSIADISVASFFRNAAFVRVQVDAARWPRTAAWLDRVLALPAFVALARIEDTIARVPLHEQRPLLASLGEPLSETTVGGASPRRGVMRLD</sequence>
<dbReference type="InterPro" id="IPR004045">
    <property type="entry name" value="Glutathione_S-Trfase_N"/>
</dbReference>
<dbReference type="SUPFAM" id="SSF52833">
    <property type="entry name" value="Thioredoxin-like"/>
    <property type="match status" value="1"/>
</dbReference>
<dbReference type="Pfam" id="PF13410">
    <property type="entry name" value="GST_C_2"/>
    <property type="match status" value="1"/>
</dbReference>
<dbReference type="InterPro" id="IPR010987">
    <property type="entry name" value="Glutathione-S-Trfase_C-like"/>
</dbReference>
<evidence type="ECO:0000259" key="2">
    <source>
        <dbReference type="PROSITE" id="PS50405"/>
    </source>
</evidence>
<dbReference type="InterPro" id="IPR040079">
    <property type="entry name" value="Glutathione_S-Trfase"/>
</dbReference>
<dbReference type="Proteomes" id="UP000289784">
    <property type="component" value="Unassembled WGS sequence"/>
</dbReference>
<dbReference type="InterPro" id="IPR036282">
    <property type="entry name" value="Glutathione-S-Trfase_C_sf"/>
</dbReference>
<dbReference type="Pfam" id="PF13417">
    <property type="entry name" value="GST_N_3"/>
    <property type="match status" value="1"/>
</dbReference>
<comment type="caution">
    <text evidence="3">The sequence shown here is derived from an EMBL/GenBank/DDBJ whole genome shotgun (WGS) entry which is preliminary data.</text>
</comment>
<dbReference type="InterPro" id="IPR036249">
    <property type="entry name" value="Thioredoxin-like_sf"/>
</dbReference>
<organism evidence="3 4">
    <name type="scientific">Pseudoxanthomonas composti</name>
    <dbReference type="NCBI Taxonomy" id="2137479"/>
    <lineage>
        <taxon>Bacteria</taxon>
        <taxon>Pseudomonadati</taxon>
        <taxon>Pseudomonadota</taxon>
        <taxon>Gammaproteobacteria</taxon>
        <taxon>Lysobacterales</taxon>
        <taxon>Lysobacteraceae</taxon>
        <taxon>Pseudoxanthomonas</taxon>
    </lineage>
</organism>
<dbReference type="RefSeq" id="WP_129471038.1">
    <property type="nucleotide sequence ID" value="NZ_SAWZ01000004.1"/>
</dbReference>
<dbReference type="AlphaFoldDB" id="A0A4Q1JX51"/>
<dbReference type="PANTHER" id="PTHR42673:SF21">
    <property type="entry name" value="GLUTATHIONE S-TRANSFERASE YFCF"/>
    <property type="match status" value="1"/>
</dbReference>
<dbReference type="PROSITE" id="PS50404">
    <property type="entry name" value="GST_NTER"/>
    <property type="match status" value="1"/>
</dbReference>
<dbReference type="EMBL" id="SAWZ01000004">
    <property type="protein sequence ID" value="RXR06127.1"/>
    <property type="molecule type" value="Genomic_DNA"/>
</dbReference>
<dbReference type="SFLD" id="SFLDG00358">
    <property type="entry name" value="Main_(cytGST)"/>
    <property type="match status" value="1"/>
</dbReference>
<proteinExistence type="predicted"/>